<gene>
    <name evidence="1" type="primary">Marf</name>
    <name evidence="1" type="ORF">TNCT_4051</name>
</gene>
<comment type="caution">
    <text evidence="1">The sequence shown here is derived from an EMBL/GenBank/DDBJ whole genome shotgun (WGS) entry which is preliminary data.</text>
</comment>
<sequence>MYIPWPVPSTPQTPSNEVQIVCPSREYLALLKLALSSSSSQTAVGILAMGFLELSSTFAHLCHLVDEVISDMQNEI</sequence>
<keyword evidence="1" id="KW-0812">Transmembrane</keyword>
<protein>
    <submittedName>
        <fullName evidence="1">Transmembrane GTPase Marf</fullName>
    </submittedName>
</protein>
<organism evidence="1 2">
    <name type="scientific">Trichonephila clavata</name>
    <name type="common">Joro spider</name>
    <name type="synonym">Nephila clavata</name>
    <dbReference type="NCBI Taxonomy" id="2740835"/>
    <lineage>
        <taxon>Eukaryota</taxon>
        <taxon>Metazoa</taxon>
        <taxon>Ecdysozoa</taxon>
        <taxon>Arthropoda</taxon>
        <taxon>Chelicerata</taxon>
        <taxon>Arachnida</taxon>
        <taxon>Araneae</taxon>
        <taxon>Araneomorphae</taxon>
        <taxon>Entelegynae</taxon>
        <taxon>Araneoidea</taxon>
        <taxon>Nephilidae</taxon>
        <taxon>Trichonephila</taxon>
    </lineage>
</organism>
<dbReference type="AlphaFoldDB" id="A0A8X6LFF2"/>
<proteinExistence type="predicted"/>
<keyword evidence="1" id="KW-0472">Membrane</keyword>
<evidence type="ECO:0000313" key="1">
    <source>
        <dbReference type="EMBL" id="GFR05184.1"/>
    </source>
</evidence>
<keyword evidence="2" id="KW-1185">Reference proteome</keyword>
<accession>A0A8X6LFF2</accession>
<name>A0A8X6LFF2_TRICU</name>
<evidence type="ECO:0000313" key="2">
    <source>
        <dbReference type="Proteomes" id="UP000887116"/>
    </source>
</evidence>
<reference evidence="1" key="1">
    <citation type="submission" date="2020-07" db="EMBL/GenBank/DDBJ databases">
        <title>Multicomponent nature underlies the extraordinary mechanical properties of spider dragline silk.</title>
        <authorList>
            <person name="Kono N."/>
            <person name="Nakamura H."/>
            <person name="Mori M."/>
            <person name="Yoshida Y."/>
            <person name="Ohtoshi R."/>
            <person name="Malay A.D."/>
            <person name="Moran D.A.P."/>
            <person name="Tomita M."/>
            <person name="Numata K."/>
            <person name="Arakawa K."/>
        </authorList>
    </citation>
    <scope>NUCLEOTIDE SEQUENCE</scope>
</reference>
<dbReference type="EMBL" id="BMAO01005984">
    <property type="protein sequence ID" value="GFR05184.1"/>
    <property type="molecule type" value="Genomic_DNA"/>
</dbReference>
<dbReference type="Proteomes" id="UP000887116">
    <property type="component" value="Unassembled WGS sequence"/>
</dbReference>